<dbReference type="EMBL" id="VTEG01000007">
    <property type="protein sequence ID" value="TYR99068.1"/>
    <property type="molecule type" value="Genomic_DNA"/>
</dbReference>
<proteinExistence type="predicted"/>
<dbReference type="Proteomes" id="UP000325182">
    <property type="component" value="Unassembled WGS sequence"/>
</dbReference>
<dbReference type="InterPro" id="IPR007119">
    <property type="entry name" value="Phage_tail_spike_N"/>
</dbReference>
<evidence type="ECO:0000259" key="4">
    <source>
        <dbReference type="Pfam" id="PF06605"/>
    </source>
</evidence>
<keyword evidence="2" id="KW-0964">Secreted</keyword>
<dbReference type="NCBIfam" id="TIGR01665">
    <property type="entry name" value="put_anti_recept"/>
    <property type="match status" value="1"/>
</dbReference>
<comment type="caution">
    <text evidence="5">The sequence shown here is derived from an EMBL/GenBank/DDBJ whole genome shotgun (WGS) entry which is preliminary data.</text>
</comment>
<feature type="compositionally biased region" description="Low complexity" evidence="3">
    <location>
        <begin position="516"/>
        <end position="544"/>
    </location>
</feature>
<dbReference type="InterPro" id="IPR010572">
    <property type="entry name" value="Tail_dom"/>
</dbReference>
<feature type="region of interest" description="Disordered" evidence="3">
    <location>
        <begin position="886"/>
        <end position="910"/>
    </location>
</feature>
<accession>A0A5D4MC51</accession>
<dbReference type="RefSeq" id="WP_148953988.1">
    <property type="nucleotide sequence ID" value="NZ_VTEG01000007.1"/>
</dbReference>
<evidence type="ECO:0000256" key="2">
    <source>
        <dbReference type="ARBA" id="ARBA00022525"/>
    </source>
</evidence>
<feature type="domain" description="Tail spike" evidence="4">
    <location>
        <begin position="115"/>
        <end position="340"/>
    </location>
</feature>
<gene>
    <name evidence="5" type="ORF">FZC84_11875</name>
</gene>
<feature type="region of interest" description="Disordered" evidence="3">
    <location>
        <begin position="957"/>
        <end position="984"/>
    </location>
</feature>
<feature type="region of interest" description="Disordered" evidence="3">
    <location>
        <begin position="802"/>
        <end position="832"/>
    </location>
</feature>
<reference evidence="5 6" key="1">
    <citation type="submission" date="2019-08" db="EMBL/GenBank/DDBJ databases">
        <title>Bacillus genomes from the desert of Cuatro Cienegas, Coahuila.</title>
        <authorList>
            <person name="Olmedo-Alvarez G."/>
        </authorList>
    </citation>
    <scope>NUCLEOTIDE SEQUENCE [LARGE SCALE GENOMIC DNA]</scope>
    <source>
        <strain evidence="5 6">CH128b_4D</strain>
    </source>
</reference>
<feature type="compositionally biased region" description="Low complexity" evidence="3">
    <location>
        <begin position="960"/>
        <end position="981"/>
    </location>
</feature>
<sequence length="1272" mass="138308">MIQALDYQTDKLLGEIDNEPNESPVFWGELHRKKLKNNEETFDFTMQANVKEAEHFSKRNRVIIPDEEPGLFLEFIILETYQSSSSRIKEVRSIASYTELAKLKILDPGTYEGQTAHSIGSTIVAGTGWQVGTVEYSGIRKVEFAEYISSLKALRQVAALFGLELRFRIVTKGNRVLGRYVDMVKRVGIDTKKEIELGKDLINITRKENHDVITALIALGPEKEDGTRLVVTVEDKEALQRWGKEGKHLYDLYSPETDDLEMTEARLTELANQELQKRINTVVQYEADAASVEHIFGYEHEKVRLGDTNRIKDPFFSPPLYLEARVIQVDRGLTDKSRKKYYLGEFIEYKEEDVMKTYKALKAILLQKASSQDVQAVKQYMEDNEDKWSKYLYTWIMFADSDTGDNISSNPVGKDYMGIAYNKETDAPSTDPTLYTWKKITGDQGIPGAPGEDGQPTYIWLKYADTPVTGMSDNPDGKAYMGVAYNKTTQQESTAYGDYTWSYIKGEKGDTGATGPQGPQGLRGLQGPEGDQGIQGPPGQDGQPSFTHIAYANNATGTSGFSVSDPNRTYIGVYVDNSPTDSTDPTKYKWTLIKGAKGDQGVPGTPGTDGQTPYFHTAWANNSTGTSGFSTTVSEGKSYIGTYTDYASADSTDPAKYDWVLISIDESSWMAGVYKNIQLASSSAFPLFSDITNKEPDVSTIVKDNSNLIPPEWNWEYFIAHFKTSVYSSVDKTINFSAVAIDDTITIYVNGTIEAMATGGEVISLPLRSGWNRIDILFYEHLGGQTTNISPTISSLVDGMSFRAGEQGSKGDTGATGPKGETGPQGIPGPKGADGVQLYTWLKYADSPTSGMSDGPSGKKYMGLAYNKTSPNESSNYADYSWSLIEGPQGPTGPQGSQGVPGPTGPNGQPTYTWIKYATSASGANMSDSPTGKTYIGIAYNKTTQTESTNAADYTWSLIQGPQGPQGNTGATGPTGPQGPAGKDGIAHMGTSAPSNPATNATWFKTNTSGQVIGIYKYSGGAWVESKMIADVLNVLKLSTLSADLGTVTAGHIQGVSMNLANGKFIVDSYGNVIFAGKVSTVEDLNVGDNIYLGDQNKSGVRRTLYFNNGANISGGDGIFGGDVSVNADQFKINSSYLQMDGYNFNYDGSIEAGLDMMVGRKLYASDINTEGFITAALRNAWVNYGGAFYPAGYMKDPMGFVHLRGLIRSGYSASAPFTLPAGMRPSSEILLPCLTYNNTIGRIAIKTNGDVVIDASSTWTSLNVAPFKAEQ</sequence>
<evidence type="ECO:0000313" key="5">
    <source>
        <dbReference type="EMBL" id="TYR99068.1"/>
    </source>
</evidence>
<name>A0A5D4MC51_9BACI</name>
<dbReference type="PANTHER" id="PTHR15427">
    <property type="entry name" value="EMILIN ELASTIN MICROFIBRIL INTERFACE-LOCATED PROTEIN ELASTIN MICROFIBRIL INTERFACER"/>
    <property type="match status" value="1"/>
</dbReference>
<dbReference type="Pfam" id="PF06605">
    <property type="entry name" value="Prophage_tail"/>
    <property type="match status" value="1"/>
</dbReference>
<feature type="compositionally biased region" description="Low complexity" evidence="3">
    <location>
        <begin position="887"/>
        <end position="901"/>
    </location>
</feature>
<dbReference type="PANTHER" id="PTHR15427:SF33">
    <property type="entry name" value="COLLAGEN IV NC1 DOMAIN-CONTAINING PROTEIN"/>
    <property type="match status" value="1"/>
</dbReference>
<dbReference type="Gene3D" id="1.20.5.320">
    <property type="entry name" value="6-Phosphogluconate Dehydrogenase, domain 3"/>
    <property type="match status" value="2"/>
</dbReference>
<dbReference type="AlphaFoldDB" id="A0A5D4MC51"/>
<protein>
    <recommendedName>
        <fullName evidence="4">Tail spike domain-containing protein</fullName>
    </recommendedName>
</protein>
<evidence type="ECO:0000256" key="3">
    <source>
        <dbReference type="SAM" id="MobiDB-lite"/>
    </source>
</evidence>
<organism evidence="5 6">
    <name type="scientific">Rossellomorea vietnamensis</name>
    <dbReference type="NCBI Taxonomy" id="218284"/>
    <lineage>
        <taxon>Bacteria</taxon>
        <taxon>Bacillati</taxon>
        <taxon>Bacillota</taxon>
        <taxon>Bacilli</taxon>
        <taxon>Bacillales</taxon>
        <taxon>Bacillaceae</taxon>
        <taxon>Rossellomorea</taxon>
    </lineage>
</organism>
<evidence type="ECO:0000256" key="1">
    <source>
        <dbReference type="ARBA" id="ARBA00004613"/>
    </source>
</evidence>
<comment type="subcellular location">
    <subcellularLocation>
        <location evidence="1">Secreted</location>
    </subcellularLocation>
</comment>
<dbReference type="InterPro" id="IPR050392">
    <property type="entry name" value="Collagen/C1q_domain"/>
</dbReference>
<feature type="region of interest" description="Disordered" evidence="3">
    <location>
        <begin position="508"/>
        <end position="546"/>
    </location>
</feature>
<evidence type="ECO:0000313" key="6">
    <source>
        <dbReference type="Proteomes" id="UP000325182"/>
    </source>
</evidence>